<dbReference type="Proteomes" id="UP000075288">
    <property type="component" value="Unassembled WGS sequence"/>
</dbReference>
<proteinExistence type="predicted"/>
<dbReference type="EMBL" id="LQYG01000003">
    <property type="protein sequence ID" value="KYC66900.1"/>
    <property type="molecule type" value="Genomic_DNA"/>
</dbReference>
<accession>A0A150KBP3</accession>
<sequence length="176" mass="20215">MKGGCPSGATALPGLKQALTAPAAGLNGKRELSSPSPARVWRQRYLNAERASYDHFKKEVQHMDSQQQQQKIQNPKTQFPETPEMNDRDLANDLLSMEKYMTASYHTAMNEASHEKLYRDLLAIFTETQNEQRKLYETMFQKGWYSMEAAEQQKLQQSYQQHQGYASQFPYGGKVQ</sequence>
<evidence type="ECO:0000313" key="3">
    <source>
        <dbReference type="Proteomes" id="UP000075288"/>
    </source>
</evidence>
<dbReference type="InterPro" id="IPR012851">
    <property type="entry name" value="Spore_coat_CotF-like"/>
</dbReference>
<feature type="compositionally biased region" description="Low complexity" evidence="1">
    <location>
        <begin position="63"/>
        <end position="79"/>
    </location>
</feature>
<dbReference type="Gene3D" id="1.20.1260.10">
    <property type="match status" value="1"/>
</dbReference>
<gene>
    <name evidence="2" type="ORF">B4098_2237</name>
</gene>
<dbReference type="Pfam" id="PF07875">
    <property type="entry name" value="Coat_F"/>
    <property type="match status" value="1"/>
</dbReference>
<reference evidence="2 3" key="1">
    <citation type="submission" date="2016-01" db="EMBL/GenBank/DDBJ databases">
        <title>Genome Sequences of Twelve Sporeforming Bacillus Species Isolated from Foods.</title>
        <authorList>
            <person name="Berendsen E.M."/>
            <person name="Wells-Bennik M.H."/>
            <person name="Krawcyk A.O."/>
            <person name="De Jong A."/>
            <person name="Holsappel S."/>
            <person name="Eijlander R.T."/>
            <person name="Kuipers O.P."/>
        </authorList>
    </citation>
    <scope>NUCLEOTIDE SEQUENCE [LARGE SCALE GENOMIC DNA]</scope>
    <source>
        <strain evidence="2 3">B4098</strain>
    </source>
</reference>
<feature type="region of interest" description="Disordered" evidence="1">
    <location>
        <begin position="63"/>
        <end position="85"/>
    </location>
</feature>
<dbReference type="PATRIC" id="fig|1398.26.peg.2944"/>
<name>A0A150KBP3_HEYCO</name>
<protein>
    <submittedName>
        <fullName evidence="2">Uncharacterized protein</fullName>
    </submittedName>
</protein>
<dbReference type="InterPro" id="IPR012347">
    <property type="entry name" value="Ferritin-like"/>
</dbReference>
<dbReference type="AlphaFoldDB" id="A0A150KBP3"/>
<organism evidence="2 3">
    <name type="scientific">Heyndrickxia coagulans</name>
    <name type="common">Weizmannia coagulans</name>
    <dbReference type="NCBI Taxonomy" id="1398"/>
    <lineage>
        <taxon>Bacteria</taxon>
        <taxon>Bacillati</taxon>
        <taxon>Bacillota</taxon>
        <taxon>Bacilli</taxon>
        <taxon>Bacillales</taxon>
        <taxon>Bacillaceae</taxon>
        <taxon>Heyndrickxia</taxon>
    </lineage>
</organism>
<evidence type="ECO:0000256" key="1">
    <source>
        <dbReference type="SAM" id="MobiDB-lite"/>
    </source>
</evidence>
<comment type="caution">
    <text evidence="2">The sequence shown here is derived from an EMBL/GenBank/DDBJ whole genome shotgun (WGS) entry which is preliminary data.</text>
</comment>
<evidence type="ECO:0000313" key="2">
    <source>
        <dbReference type="EMBL" id="KYC66900.1"/>
    </source>
</evidence>